<dbReference type="RefSeq" id="XP_037161515.1">
    <property type="nucleotide sequence ID" value="XM_037311568.1"/>
</dbReference>
<dbReference type="EMBL" id="JACCJC010000051">
    <property type="protein sequence ID" value="KAF6232085.1"/>
    <property type="molecule type" value="Genomic_DNA"/>
</dbReference>
<accession>A0A8H6L1L2</accession>
<dbReference type="Proteomes" id="UP000578531">
    <property type="component" value="Unassembled WGS sequence"/>
</dbReference>
<keyword evidence="2" id="KW-1185">Reference proteome</keyword>
<sequence length="124" mass="13936">MRLDGDVQDIDSVSDDDTNDLYNSVIDFPDTCQASARYTGPRKLLEQAAQDTRYSSKYHRSHSFKGGGTSSHVRQFDNLRQHRSAVNAEGIPNYGLTFPNYEEGPCLELGELVRCWSISHALHS</sequence>
<comment type="caution">
    <text evidence="1">The sequence shown here is derived from an EMBL/GenBank/DDBJ whole genome shotgun (WGS) entry which is preliminary data.</text>
</comment>
<evidence type="ECO:0000313" key="2">
    <source>
        <dbReference type="Proteomes" id="UP000578531"/>
    </source>
</evidence>
<evidence type="ECO:0000313" key="1">
    <source>
        <dbReference type="EMBL" id="KAF6232085.1"/>
    </source>
</evidence>
<reference evidence="1 2" key="1">
    <citation type="journal article" date="2020" name="Genomics">
        <title>Complete, high-quality genomes from long-read metagenomic sequencing of two wolf lichen thalli reveals enigmatic genome architecture.</title>
        <authorList>
            <person name="McKenzie S.K."/>
            <person name="Walston R.F."/>
            <person name="Allen J.L."/>
        </authorList>
    </citation>
    <scope>NUCLEOTIDE SEQUENCE [LARGE SCALE GENOMIC DNA]</scope>
    <source>
        <strain evidence="1">WasteWater2</strain>
    </source>
</reference>
<dbReference type="AlphaFoldDB" id="A0A8H6L1L2"/>
<dbReference type="GeneID" id="59291329"/>
<name>A0A8H6L1L2_9LECA</name>
<gene>
    <name evidence="1" type="ORF">HO173_009679</name>
</gene>
<protein>
    <submittedName>
        <fullName evidence="1">Uncharacterized protein</fullName>
    </submittedName>
</protein>
<proteinExistence type="predicted"/>
<organism evidence="1 2">
    <name type="scientific">Letharia columbiana</name>
    <dbReference type="NCBI Taxonomy" id="112416"/>
    <lineage>
        <taxon>Eukaryota</taxon>
        <taxon>Fungi</taxon>
        <taxon>Dikarya</taxon>
        <taxon>Ascomycota</taxon>
        <taxon>Pezizomycotina</taxon>
        <taxon>Lecanoromycetes</taxon>
        <taxon>OSLEUM clade</taxon>
        <taxon>Lecanoromycetidae</taxon>
        <taxon>Lecanorales</taxon>
        <taxon>Lecanorineae</taxon>
        <taxon>Parmeliaceae</taxon>
        <taxon>Letharia</taxon>
    </lineage>
</organism>